<dbReference type="InterPro" id="IPR010502">
    <property type="entry name" value="Carb-bd_dom_fam9"/>
</dbReference>
<dbReference type="GO" id="GO:0004553">
    <property type="term" value="F:hydrolase activity, hydrolyzing O-glycosyl compounds"/>
    <property type="evidence" value="ECO:0007669"/>
    <property type="project" value="InterPro"/>
</dbReference>
<keyword evidence="2" id="KW-0119">Carbohydrate metabolism</keyword>
<keyword evidence="2" id="KW-0326">Glycosidase</keyword>
<gene>
    <name evidence="2" type="ORF">E6C60_2692</name>
</gene>
<evidence type="ECO:0000259" key="1">
    <source>
        <dbReference type="Pfam" id="PF06452"/>
    </source>
</evidence>
<dbReference type="AlphaFoldDB" id="A0A4V1G444"/>
<keyword evidence="2" id="KW-0624">Polysaccharide degradation</keyword>
<protein>
    <submittedName>
        <fullName evidence="2">Endo-1,4-beta-xylanase</fullName>
    </submittedName>
</protein>
<dbReference type="OrthoDB" id="9759709at2"/>
<dbReference type="Gene3D" id="2.60.40.1190">
    <property type="match status" value="1"/>
</dbReference>
<keyword evidence="2" id="KW-0378">Hydrolase</keyword>
<keyword evidence="3" id="KW-1185">Reference proteome</keyword>
<name>A0A4V1G444_9BACL</name>
<dbReference type="SUPFAM" id="SSF49344">
    <property type="entry name" value="CBD9-like"/>
    <property type="match status" value="1"/>
</dbReference>
<dbReference type="Pfam" id="PF06452">
    <property type="entry name" value="CBM9_1"/>
    <property type="match status" value="1"/>
</dbReference>
<dbReference type="GO" id="GO:0045493">
    <property type="term" value="P:xylan catabolic process"/>
    <property type="evidence" value="ECO:0007669"/>
    <property type="project" value="UniProtKB-KW"/>
</dbReference>
<reference evidence="2 3" key="1">
    <citation type="submission" date="2019-05" db="EMBL/GenBank/DDBJ databases">
        <authorList>
            <person name="Chen C."/>
        </authorList>
    </citation>
    <scope>NUCLEOTIDE SEQUENCE [LARGE SCALE GENOMIC DNA]</scope>
    <source>
        <strain evidence="2 3">HB172198</strain>
    </source>
</reference>
<keyword evidence="2" id="KW-0858">Xylan degradation</keyword>
<accession>A0A4V1G444</accession>
<dbReference type="EMBL" id="CP040396">
    <property type="protein sequence ID" value="QCT03404.1"/>
    <property type="molecule type" value="Genomic_DNA"/>
</dbReference>
<evidence type="ECO:0000313" key="2">
    <source>
        <dbReference type="EMBL" id="QCT03404.1"/>
    </source>
</evidence>
<dbReference type="GO" id="GO:0030246">
    <property type="term" value="F:carbohydrate binding"/>
    <property type="evidence" value="ECO:0007669"/>
    <property type="project" value="InterPro"/>
</dbReference>
<dbReference type="KEGG" id="palo:E6C60_2692"/>
<sequence length="167" mass="18155">MTTGQWIQGSSGATANVKTMWDGQFLYVFAKVSDTLLSDASSNPWEEDSLEIFIDQNLEKTPYYQADVAQYRVNFDNVQSYGGSASSAKMTSSVLTVAGCYHIEAANDLDAITEQSETLIGFDPGGMILEDDGEVKIYYGASDTVECVATADVDDLVKLCLEQSVLK</sequence>
<dbReference type="Proteomes" id="UP000300879">
    <property type="component" value="Chromosome"/>
</dbReference>
<feature type="domain" description="Carbohydrate-binding" evidence="1">
    <location>
        <begin position="6"/>
        <end position="124"/>
    </location>
</feature>
<organism evidence="2 3">
    <name type="scientific">Paenibacillus algicola</name>
    <dbReference type="NCBI Taxonomy" id="2565926"/>
    <lineage>
        <taxon>Bacteria</taxon>
        <taxon>Bacillati</taxon>
        <taxon>Bacillota</taxon>
        <taxon>Bacilli</taxon>
        <taxon>Bacillales</taxon>
        <taxon>Paenibacillaceae</taxon>
        <taxon>Paenibacillus</taxon>
    </lineage>
</organism>
<proteinExistence type="predicted"/>
<evidence type="ECO:0000313" key="3">
    <source>
        <dbReference type="Proteomes" id="UP000300879"/>
    </source>
</evidence>